<keyword evidence="2" id="KW-0698">rRNA processing</keyword>
<dbReference type="InterPro" id="IPR010280">
    <property type="entry name" value="U5_MeTrfase_fam"/>
</dbReference>
<evidence type="ECO:0000256" key="7">
    <source>
        <dbReference type="ARBA" id="ARBA00023004"/>
    </source>
</evidence>
<evidence type="ECO:0000256" key="2">
    <source>
        <dbReference type="ARBA" id="ARBA00022552"/>
    </source>
</evidence>
<dbReference type="GO" id="GO:0008168">
    <property type="term" value="F:methyltransferase activity"/>
    <property type="evidence" value="ECO:0007669"/>
    <property type="project" value="UniProtKB-KW"/>
</dbReference>
<dbReference type="PANTHER" id="PTHR11061">
    <property type="entry name" value="RNA M5U METHYLTRANSFERASE"/>
    <property type="match status" value="1"/>
</dbReference>
<feature type="binding site" evidence="10">
    <location>
        <position position="313"/>
    </location>
    <ligand>
        <name>S-adenosyl-L-methionine</name>
        <dbReference type="ChEBI" id="CHEBI:59789"/>
    </ligand>
</feature>
<evidence type="ECO:0000256" key="3">
    <source>
        <dbReference type="ARBA" id="ARBA00022603"/>
    </source>
</evidence>
<keyword evidence="1" id="KW-0004">4Fe-4S</keyword>
<organism evidence="12 13">
    <name type="scientific">Zhongshania aquimaris</name>
    <dbReference type="NCBI Taxonomy" id="2857107"/>
    <lineage>
        <taxon>Bacteria</taxon>
        <taxon>Pseudomonadati</taxon>
        <taxon>Pseudomonadota</taxon>
        <taxon>Gammaproteobacteria</taxon>
        <taxon>Cellvibrionales</taxon>
        <taxon>Spongiibacteraceae</taxon>
        <taxon>Zhongshania</taxon>
    </lineage>
</organism>
<dbReference type="InterPro" id="IPR011825">
    <property type="entry name" value="23SrRNA_MeTrfase_RlmC"/>
</dbReference>
<dbReference type="GO" id="GO:0032259">
    <property type="term" value="P:methylation"/>
    <property type="evidence" value="ECO:0007669"/>
    <property type="project" value="UniProtKB-KW"/>
</dbReference>
<feature type="binding site" evidence="10">
    <location>
        <position position="240"/>
    </location>
    <ligand>
        <name>S-adenosyl-L-methionine</name>
        <dbReference type="ChEBI" id="CHEBI:59789"/>
    </ligand>
</feature>
<feature type="active site" description="Nucleophile" evidence="10">
    <location>
        <position position="340"/>
    </location>
</feature>
<dbReference type="NCBIfam" id="TIGR02085">
    <property type="entry name" value="meth_trns_rumB"/>
    <property type="match status" value="1"/>
</dbReference>
<dbReference type="PROSITE" id="PS01230">
    <property type="entry name" value="TRMA_1"/>
    <property type="match status" value="1"/>
</dbReference>
<dbReference type="CDD" id="cd02440">
    <property type="entry name" value="AdoMet_MTases"/>
    <property type="match status" value="1"/>
</dbReference>
<evidence type="ECO:0000256" key="6">
    <source>
        <dbReference type="ARBA" id="ARBA00022723"/>
    </source>
</evidence>
<evidence type="ECO:0000256" key="11">
    <source>
        <dbReference type="PROSITE-ProRule" id="PRU10015"/>
    </source>
</evidence>
<gene>
    <name evidence="12" type="primary">rlmC</name>
    <name evidence="12" type="ORF">KXJ70_12825</name>
</gene>
<evidence type="ECO:0000313" key="12">
    <source>
        <dbReference type="EMBL" id="MBW2941673.1"/>
    </source>
</evidence>
<reference evidence="12" key="1">
    <citation type="submission" date="2021-07" db="EMBL/GenBank/DDBJ databases">
        <title>Zhongshania sp. CAU 1632 isolated from seawater.</title>
        <authorList>
            <person name="Kim W."/>
        </authorList>
    </citation>
    <scope>NUCLEOTIDE SEQUENCE</scope>
    <source>
        <strain evidence="12">CAU 1632</strain>
    </source>
</reference>
<sequence length="381" mass="42368">MHCQHYNSYQCRSCQWLDTSYTQQLAQKEAELLALLTPLAPPPLLATVSSPQFGFRYKAKMVVLGSAKQVKLGILSPKGKPVSICDCPLYPEQMQSVLQALEDWLTTLNIVPYDIKQRRGELKYLLLNQNEVGIFMLRLVLRSEDSIPLINAALPALLSAYPQIETVSANIQAVHAAILEGPVEQLLKGTPWLRQTLNGIPLYQRPKGFFQTNPHVAEKLYATAARWLSTLPIHHIWDLYCGSGGFGLHCLISERTLSGIEIEAEAIACAMRSAKELGLESRVNFRALDSAVFTDKKANNADTIAAPDIIIVNPPRRGLGSALCEDLCAINPPYILYSSCNPKTLAKDLIQLPSYRIQTVQLFDMFPNTAHYEVLVLLARI</sequence>
<comment type="similarity">
    <text evidence="10">Belongs to the class I-like SAM-binding methyltransferase superfamily. RNA M5U methyltransferase family.</text>
</comment>
<accession>A0ABS6VTN6</accession>
<keyword evidence="13" id="KW-1185">Reference proteome</keyword>
<feature type="binding site" evidence="10">
    <location>
        <position position="211"/>
    </location>
    <ligand>
        <name>S-adenosyl-L-methionine</name>
        <dbReference type="ChEBI" id="CHEBI:59789"/>
    </ligand>
</feature>
<dbReference type="PROSITE" id="PS51687">
    <property type="entry name" value="SAM_MT_RNA_M5U"/>
    <property type="match status" value="1"/>
</dbReference>
<comment type="caution">
    <text evidence="12">The sequence shown here is derived from an EMBL/GenBank/DDBJ whole genome shotgun (WGS) entry which is preliminary data.</text>
</comment>
<keyword evidence="5 10" id="KW-0949">S-adenosyl-L-methionine</keyword>
<feature type="binding site" evidence="10">
    <location>
        <position position="261"/>
    </location>
    <ligand>
        <name>S-adenosyl-L-methionine</name>
        <dbReference type="ChEBI" id="CHEBI:59789"/>
    </ligand>
</feature>
<dbReference type="RefSeq" id="WP_219043908.1">
    <property type="nucleotide sequence ID" value="NZ_JAHWDQ010000003.1"/>
</dbReference>
<evidence type="ECO:0000256" key="9">
    <source>
        <dbReference type="NCBIfam" id="TIGR02085"/>
    </source>
</evidence>
<dbReference type="Pfam" id="PF05958">
    <property type="entry name" value="tRNA_U5-meth_tr"/>
    <property type="match status" value="1"/>
</dbReference>
<evidence type="ECO:0000313" key="13">
    <source>
        <dbReference type="Proteomes" id="UP001166291"/>
    </source>
</evidence>
<protein>
    <recommendedName>
        <fullName evidence="9">23S rRNA (uracil(747)-C(5))-methyltransferase RlmC</fullName>
        <ecNumber evidence="9">2.1.1.189</ecNumber>
    </recommendedName>
</protein>
<keyword evidence="8" id="KW-0411">Iron-sulfur</keyword>
<dbReference type="PANTHER" id="PTHR11061:SF30">
    <property type="entry name" value="TRNA (URACIL(54)-C(5))-METHYLTRANSFERASE"/>
    <property type="match status" value="1"/>
</dbReference>
<evidence type="ECO:0000256" key="10">
    <source>
        <dbReference type="PROSITE-ProRule" id="PRU01024"/>
    </source>
</evidence>
<name>A0ABS6VTN6_9GAMM</name>
<evidence type="ECO:0000256" key="1">
    <source>
        <dbReference type="ARBA" id="ARBA00022485"/>
    </source>
</evidence>
<evidence type="ECO:0000256" key="5">
    <source>
        <dbReference type="ARBA" id="ARBA00022691"/>
    </source>
</evidence>
<evidence type="ECO:0000256" key="8">
    <source>
        <dbReference type="ARBA" id="ARBA00023014"/>
    </source>
</evidence>
<keyword evidence="3 10" id="KW-0489">Methyltransferase</keyword>
<keyword evidence="7" id="KW-0408">Iron</keyword>
<dbReference type="InterPro" id="IPR030390">
    <property type="entry name" value="MeTrfase_TrmA_AS"/>
</dbReference>
<dbReference type="EC" id="2.1.1.189" evidence="9"/>
<proteinExistence type="inferred from homology"/>
<keyword evidence="6" id="KW-0479">Metal-binding</keyword>
<feature type="active site" evidence="11">
    <location>
        <position position="340"/>
    </location>
</feature>
<evidence type="ECO:0000256" key="4">
    <source>
        <dbReference type="ARBA" id="ARBA00022679"/>
    </source>
</evidence>
<keyword evidence="4 10" id="KW-0808">Transferase</keyword>
<dbReference type="Proteomes" id="UP001166291">
    <property type="component" value="Unassembled WGS sequence"/>
</dbReference>
<dbReference type="EMBL" id="JAHWDQ010000003">
    <property type="protein sequence ID" value="MBW2941673.1"/>
    <property type="molecule type" value="Genomic_DNA"/>
</dbReference>